<name>A0A1Y0B0X1_9LAMI</name>
<keyword evidence="1" id="KW-0496">Mitochondrion</keyword>
<organism evidence="1">
    <name type="scientific">Utricularia reniformis</name>
    <dbReference type="NCBI Taxonomy" id="192314"/>
    <lineage>
        <taxon>Eukaryota</taxon>
        <taxon>Viridiplantae</taxon>
        <taxon>Streptophyta</taxon>
        <taxon>Embryophyta</taxon>
        <taxon>Tracheophyta</taxon>
        <taxon>Spermatophyta</taxon>
        <taxon>Magnoliopsida</taxon>
        <taxon>eudicotyledons</taxon>
        <taxon>Gunneridae</taxon>
        <taxon>Pentapetalae</taxon>
        <taxon>asterids</taxon>
        <taxon>lamiids</taxon>
        <taxon>Lamiales</taxon>
        <taxon>Lentibulariaceae</taxon>
        <taxon>Utricularia</taxon>
    </lineage>
</organism>
<dbReference type="AlphaFoldDB" id="A0A1Y0B0X1"/>
<proteinExistence type="predicted"/>
<reference evidence="1" key="1">
    <citation type="submission" date="2017-03" db="EMBL/GenBank/DDBJ databases">
        <title>The mitochondrial genome of the carnivorous plant Utricularia reniformis (Lentibulariaceae): structure, comparative analysis and evolutionary landmarks.</title>
        <authorList>
            <person name="Silva S.R."/>
            <person name="Alvarenga D.O."/>
            <person name="Michael T.P."/>
            <person name="Miranda V.F.O."/>
            <person name="Varani A.M."/>
        </authorList>
    </citation>
    <scope>NUCLEOTIDE SEQUENCE</scope>
</reference>
<sequence>MGRKNVGIKGQDGNKDDCARKHGMRLDLCYEMAKRPDSRAARSFVSALRAIT</sequence>
<protein>
    <submittedName>
        <fullName evidence="1">Uncharacterized protein</fullName>
    </submittedName>
</protein>
<accession>A0A1Y0B0X1</accession>
<gene>
    <name evidence="1" type="ORF">AEK19_MT0787</name>
</gene>
<evidence type="ECO:0000313" key="1">
    <source>
        <dbReference type="EMBL" id="ART31028.1"/>
    </source>
</evidence>
<geneLocation type="mitochondrion" evidence="1"/>
<dbReference type="EMBL" id="KY774314">
    <property type="protein sequence ID" value="ART31028.1"/>
    <property type="molecule type" value="Genomic_DNA"/>
</dbReference>